<comment type="caution">
    <text evidence="2">The sequence shown here is derived from an EMBL/GenBank/DDBJ whole genome shotgun (WGS) entry which is preliminary data.</text>
</comment>
<proteinExistence type="predicted"/>
<dbReference type="RefSeq" id="WP_094269019.1">
    <property type="nucleotide sequence ID" value="NZ_NOIH01000015.1"/>
</dbReference>
<evidence type="ECO:0000313" key="2">
    <source>
        <dbReference type="EMBL" id="OYD53278.1"/>
    </source>
</evidence>
<organism evidence="2 3">
    <name type="scientific">Thauera propionica</name>
    <dbReference type="NCBI Taxonomy" id="2019431"/>
    <lineage>
        <taxon>Bacteria</taxon>
        <taxon>Pseudomonadati</taxon>
        <taxon>Pseudomonadota</taxon>
        <taxon>Betaproteobacteria</taxon>
        <taxon>Rhodocyclales</taxon>
        <taxon>Zoogloeaceae</taxon>
        <taxon>Thauera</taxon>
    </lineage>
</organism>
<dbReference type="EMBL" id="NOIH01000015">
    <property type="protein sequence ID" value="OYD53278.1"/>
    <property type="molecule type" value="Genomic_DNA"/>
</dbReference>
<gene>
    <name evidence="2" type="ORF">CGK74_13770</name>
</gene>
<name>A0A235EW45_9RHOO</name>
<evidence type="ECO:0000313" key="3">
    <source>
        <dbReference type="Proteomes" id="UP000215181"/>
    </source>
</evidence>
<feature type="region of interest" description="Disordered" evidence="1">
    <location>
        <begin position="1"/>
        <end position="66"/>
    </location>
</feature>
<sequence>MASKHLPHVALIDEGKTPLEGCNSRRSGDARPRGIPVTYPVQHGWTADGRRNMRPHTHTPEPITCGHLGRATAPGCAGCANQHRN</sequence>
<evidence type="ECO:0000256" key="1">
    <source>
        <dbReference type="SAM" id="MobiDB-lite"/>
    </source>
</evidence>
<reference evidence="2 3" key="1">
    <citation type="submission" date="2017-07" db="EMBL/GenBank/DDBJ databases">
        <title>Thauera sp. KNDSS-Mac4 genome sequence and assembly.</title>
        <authorList>
            <person name="Mayilraj S."/>
        </authorList>
    </citation>
    <scope>NUCLEOTIDE SEQUENCE [LARGE SCALE GENOMIC DNA]</scope>
    <source>
        <strain evidence="2 3">KNDSS-Mac4</strain>
    </source>
</reference>
<protein>
    <submittedName>
        <fullName evidence="2">Uncharacterized protein</fullName>
    </submittedName>
</protein>
<dbReference type="Proteomes" id="UP000215181">
    <property type="component" value="Unassembled WGS sequence"/>
</dbReference>
<keyword evidence="3" id="KW-1185">Reference proteome</keyword>
<accession>A0A235EW45</accession>
<dbReference type="AlphaFoldDB" id="A0A235EW45"/>